<accession>A0A9Q8WBR6</accession>
<keyword evidence="3" id="KW-1185">Reference proteome</keyword>
<gene>
    <name evidence="2" type="ORF">CLUP02_02967</name>
</gene>
<reference evidence="2" key="1">
    <citation type="journal article" date="2021" name="Mol. Plant Microbe Interact.">
        <title>Complete Genome Sequence of the Plant-Pathogenic Fungus Colletotrichum lupini.</title>
        <authorList>
            <person name="Baroncelli R."/>
            <person name="Pensec F."/>
            <person name="Da Lio D."/>
            <person name="Boufleur T."/>
            <person name="Vicente I."/>
            <person name="Sarrocco S."/>
            <person name="Picot A."/>
            <person name="Baraldi E."/>
            <person name="Sukno S."/>
            <person name="Thon M."/>
            <person name="Le Floch G."/>
        </authorList>
    </citation>
    <scope>NUCLEOTIDE SEQUENCE</scope>
    <source>
        <strain evidence="2">IMI 504893</strain>
    </source>
</reference>
<sequence length="106" mass="11995">MSKTAAVLRGLVLLPVVLAQQFPLRTTSYEHFGLTTYIVDRYIYVYDISCYKNRDTGNPCDYILGEWRNQTDDSPRECDDCVLGPMEIVSIHVGRSDLSVTTRSIG</sequence>
<dbReference type="KEGG" id="clup:CLUP02_02967"/>
<dbReference type="RefSeq" id="XP_049139138.1">
    <property type="nucleotide sequence ID" value="XM_049281995.1"/>
</dbReference>
<evidence type="ECO:0000313" key="2">
    <source>
        <dbReference type="EMBL" id="UQC77499.1"/>
    </source>
</evidence>
<dbReference type="EMBL" id="CP019474">
    <property type="protein sequence ID" value="UQC77499.1"/>
    <property type="molecule type" value="Genomic_DNA"/>
</dbReference>
<keyword evidence="1" id="KW-0732">Signal</keyword>
<name>A0A9Q8WBR6_9PEZI</name>
<proteinExistence type="predicted"/>
<dbReference type="AlphaFoldDB" id="A0A9Q8WBR6"/>
<dbReference type="GeneID" id="73337005"/>
<feature type="chain" id="PRO_5040190942" evidence="1">
    <location>
        <begin position="20"/>
        <end position="106"/>
    </location>
</feature>
<feature type="signal peptide" evidence="1">
    <location>
        <begin position="1"/>
        <end position="19"/>
    </location>
</feature>
<protein>
    <submittedName>
        <fullName evidence="2">LysM domain-containing protein</fullName>
    </submittedName>
</protein>
<evidence type="ECO:0000313" key="3">
    <source>
        <dbReference type="Proteomes" id="UP000830671"/>
    </source>
</evidence>
<evidence type="ECO:0000256" key="1">
    <source>
        <dbReference type="SAM" id="SignalP"/>
    </source>
</evidence>
<organism evidence="2 3">
    <name type="scientific">Colletotrichum lupini</name>
    <dbReference type="NCBI Taxonomy" id="145971"/>
    <lineage>
        <taxon>Eukaryota</taxon>
        <taxon>Fungi</taxon>
        <taxon>Dikarya</taxon>
        <taxon>Ascomycota</taxon>
        <taxon>Pezizomycotina</taxon>
        <taxon>Sordariomycetes</taxon>
        <taxon>Hypocreomycetidae</taxon>
        <taxon>Glomerellales</taxon>
        <taxon>Glomerellaceae</taxon>
        <taxon>Colletotrichum</taxon>
        <taxon>Colletotrichum acutatum species complex</taxon>
    </lineage>
</organism>
<dbReference type="Proteomes" id="UP000830671">
    <property type="component" value="Chromosome 2"/>
</dbReference>